<gene>
    <name evidence="2" type="ORF">J0J69_05480</name>
    <name evidence="3" type="ORF">J0J70_11455</name>
</gene>
<evidence type="ECO:0000313" key="3">
    <source>
        <dbReference type="EMBL" id="UUF09738.1"/>
    </source>
</evidence>
<proteinExistence type="predicted"/>
<dbReference type="GO" id="GO:0005975">
    <property type="term" value="P:carbohydrate metabolic process"/>
    <property type="evidence" value="ECO:0007669"/>
    <property type="project" value="InterPro"/>
</dbReference>
<dbReference type="Proteomes" id="UP001058072">
    <property type="component" value="Chromosome"/>
</dbReference>
<dbReference type="Proteomes" id="UP001058016">
    <property type="component" value="Chromosome"/>
</dbReference>
<evidence type="ECO:0000313" key="2">
    <source>
        <dbReference type="EMBL" id="UUF07244.1"/>
    </source>
</evidence>
<dbReference type="InterPro" id="IPR050248">
    <property type="entry name" value="Polysacc_deacetylase_ArnD"/>
</dbReference>
<dbReference type="EMBL" id="CP071250">
    <property type="protein sequence ID" value="UUF09738.1"/>
    <property type="molecule type" value="Genomic_DNA"/>
</dbReference>
<dbReference type="EMBL" id="CP071249">
    <property type="protein sequence ID" value="UUF07244.1"/>
    <property type="molecule type" value="Genomic_DNA"/>
</dbReference>
<dbReference type="PROSITE" id="PS51677">
    <property type="entry name" value="NODB"/>
    <property type="match status" value="1"/>
</dbReference>
<keyword evidence="4" id="KW-1185">Reference proteome</keyword>
<feature type="domain" description="NodB homology" evidence="1">
    <location>
        <begin position="27"/>
        <end position="217"/>
    </location>
</feature>
<dbReference type="GO" id="GO:0016810">
    <property type="term" value="F:hydrolase activity, acting on carbon-nitrogen (but not peptide) bonds"/>
    <property type="evidence" value="ECO:0007669"/>
    <property type="project" value="InterPro"/>
</dbReference>
<dbReference type="InterPro" id="IPR002509">
    <property type="entry name" value="NODB_dom"/>
</dbReference>
<evidence type="ECO:0000313" key="4">
    <source>
        <dbReference type="Proteomes" id="UP001058016"/>
    </source>
</evidence>
<dbReference type="Gene3D" id="3.20.20.370">
    <property type="entry name" value="Glycoside hydrolase/deacetylase"/>
    <property type="match status" value="1"/>
</dbReference>
<dbReference type="AlphaFoldDB" id="A0A9Q9CJK6"/>
<organism evidence="3 5">
    <name type="scientific">Turicibacter bilis</name>
    <dbReference type="NCBI Taxonomy" id="2735723"/>
    <lineage>
        <taxon>Bacteria</taxon>
        <taxon>Bacillati</taxon>
        <taxon>Bacillota</taxon>
        <taxon>Erysipelotrichia</taxon>
        <taxon>Erysipelotrichales</taxon>
        <taxon>Turicibacteraceae</taxon>
        <taxon>Turicibacter</taxon>
    </lineage>
</organism>
<reference evidence="3 4" key="1">
    <citation type="submission" date="2021-03" db="EMBL/GenBank/DDBJ databases">
        <title>Comparative Genomics and Metabolomics in the genus Turicibacter.</title>
        <authorList>
            <person name="Maki J."/>
            <person name="Looft T."/>
        </authorList>
    </citation>
    <scope>NUCLEOTIDE SEQUENCE</scope>
    <source>
        <strain evidence="3">ISU324</strain>
        <strain evidence="2 4">MMM721</strain>
    </source>
</reference>
<dbReference type="PANTHER" id="PTHR10587:SF125">
    <property type="entry name" value="POLYSACCHARIDE DEACETYLASE YHEN-RELATED"/>
    <property type="match status" value="1"/>
</dbReference>
<evidence type="ECO:0000259" key="1">
    <source>
        <dbReference type="PROSITE" id="PS51677"/>
    </source>
</evidence>
<dbReference type="CDD" id="cd10944">
    <property type="entry name" value="CE4_SmPgdA_like"/>
    <property type="match status" value="1"/>
</dbReference>
<dbReference type="SUPFAM" id="SSF88713">
    <property type="entry name" value="Glycoside hydrolase/deacetylase"/>
    <property type="match status" value="1"/>
</dbReference>
<dbReference type="PANTHER" id="PTHR10587">
    <property type="entry name" value="GLYCOSYL TRANSFERASE-RELATED"/>
    <property type="match status" value="1"/>
</dbReference>
<accession>A0A9Q9CJK6</accession>
<evidence type="ECO:0000313" key="5">
    <source>
        <dbReference type="Proteomes" id="UP001058072"/>
    </source>
</evidence>
<dbReference type="InterPro" id="IPR011330">
    <property type="entry name" value="Glyco_hydro/deAcase_b/a-brl"/>
</dbReference>
<protein>
    <submittedName>
        <fullName evidence="3">Polysaccharide deacetylase</fullName>
    </submittedName>
</protein>
<sequence>MNMITIKAATVDDRIEHFIYQDPKPEKVVYLTFDDGPSKYTLDLLNLLDKEDISAIFFVIGENIDLLSNADEVLNEVLKRGHYIGLHSMTHNMDKLYNVSGAPQNFVNEMLEVKGKIKELTGFESNLCRPPYGGKTHFKEGHYRALEEAGLECVDWNVDSLDWAKSSADAIFNQVIADLKHSNYPNEVVLLFHEKELTLEVLPRVIEYYRNQGYVFMPYYEGEEFDCMKK</sequence>
<dbReference type="Pfam" id="PF01522">
    <property type="entry name" value="Polysacc_deac_1"/>
    <property type="match status" value="1"/>
</dbReference>
<name>A0A9Q9CJK6_9FIRM</name>